<proteinExistence type="predicted"/>
<evidence type="ECO:0000313" key="2">
    <source>
        <dbReference type="Proteomes" id="UP001152561"/>
    </source>
</evidence>
<sequence length="123" mass="13045">MKNGKNIANVNKGKKVVKGYANPNSFHNGALKILNSGKVVALRKGDGVKDGVYDKVGVGDDDVGKNVVEVDIVGKELITTKQVHHIIPLSATSVDVNKDAKPLNVNVVVYTPGKKSKSPKSTK</sequence>
<accession>A0A9Q1M1U5</accession>
<gene>
    <name evidence="1" type="ORF">K7X08_030888</name>
</gene>
<dbReference type="EMBL" id="JAJAGQ010000011">
    <property type="protein sequence ID" value="KAJ8548922.1"/>
    <property type="molecule type" value="Genomic_DNA"/>
</dbReference>
<reference evidence="2" key="1">
    <citation type="journal article" date="2023" name="Proc. Natl. Acad. Sci. U.S.A.">
        <title>Genomic and structural basis for evolution of tropane alkaloid biosynthesis.</title>
        <authorList>
            <person name="Wanga Y.-J."/>
            <person name="Taina T."/>
            <person name="Yua J.-Y."/>
            <person name="Lia J."/>
            <person name="Xua B."/>
            <person name="Chenc J."/>
            <person name="D'Auriad J.C."/>
            <person name="Huanga J.-P."/>
            <person name="Huanga S.-X."/>
        </authorList>
    </citation>
    <scope>NUCLEOTIDE SEQUENCE [LARGE SCALE GENOMIC DNA]</scope>
    <source>
        <strain evidence="2">cv. KIB-2019</strain>
    </source>
</reference>
<dbReference type="Proteomes" id="UP001152561">
    <property type="component" value="Unassembled WGS sequence"/>
</dbReference>
<evidence type="ECO:0000313" key="1">
    <source>
        <dbReference type="EMBL" id="KAJ8548922.1"/>
    </source>
</evidence>
<dbReference type="AlphaFoldDB" id="A0A9Q1M1U5"/>
<organism evidence="1 2">
    <name type="scientific">Anisodus acutangulus</name>
    <dbReference type="NCBI Taxonomy" id="402998"/>
    <lineage>
        <taxon>Eukaryota</taxon>
        <taxon>Viridiplantae</taxon>
        <taxon>Streptophyta</taxon>
        <taxon>Embryophyta</taxon>
        <taxon>Tracheophyta</taxon>
        <taxon>Spermatophyta</taxon>
        <taxon>Magnoliopsida</taxon>
        <taxon>eudicotyledons</taxon>
        <taxon>Gunneridae</taxon>
        <taxon>Pentapetalae</taxon>
        <taxon>asterids</taxon>
        <taxon>lamiids</taxon>
        <taxon>Solanales</taxon>
        <taxon>Solanaceae</taxon>
        <taxon>Solanoideae</taxon>
        <taxon>Hyoscyameae</taxon>
        <taxon>Anisodus</taxon>
    </lineage>
</organism>
<protein>
    <submittedName>
        <fullName evidence="1">Uncharacterized protein</fullName>
    </submittedName>
</protein>
<name>A0A9Q1M1U5_9SOLA</name>
<keyword evidence="2" id="KW-1185">Reference proteome</keyword>
<comment type="caution">
    <text evidence="1">The sequence shown here is derived from an EMBL/GenBank/DDBJ whole genome shotgun (WGS) entry which is preliminary data.</text>
</comment>